<keyword evidence="2" id="KW-0812">Transmembrane</keyword>
<reference evidence="5 6" key="1">
    <citation type="journal article" date="2015" name="Nat. Commun.">
        <title>Outbred genome sequencing and CRISPR/Cas9 gene editing in butterflies.</title>
        <authorList>
            <person name="Li X."/>
            <person name="Fan D."/>
            <person name="Zhang W."/>
            <person name="Liu G."/>
            <person name="Zhang L."/>
            <person name="Zhao L."/>
            <person name="Fang X."/>
            <person name="Chen L."/>
            <person name="Dong Y."/>
            <person name="Chen Y."/>
            <person name="Ding Y."/>
            <person name="Zhao R."/>
            <person name="Feng M."/>
            <person name="Zhu Y."/>
            <person name="Feng Y."/>
            <person name="Jiang X."/>
            <person name="Zhu D."/>
            <person name="Xiang H."/>
            <person name="Feng X."/>
            <person name="Li S."/>
            <person name="Wang J."/>
            <person name="Zhang G."/>
            <person name="Kronforst M.R."/>
            <person name="Wang W."/>
        </authorList>
    </citation>
    <scope>NUCLEOTIDE SEQUENCE [LARGE SCALE GENOMIC DNA]</scope>
    <source>
        <strain evidence="5">Ya'a_city_454_Pm</strain>
        <tissue evidence="5">Whole body</tissue>
    </source>
</reference>
<sequence>MNFGLWRFCEKQAPKFQHCLNYCRTVCVGPIARIVLVIRGSVISKTSS</sequence>
<gene>
    <name evidence="5" type="ORF">RR48_08490</name>
</gene>
<dbReference type="Proteomes" id="UP000053240">
    <property type="component" value="Unassembled WGS sequence"/>
</dbReference>
<keyword evidence="3" id="KW-1133">Transmembrane helix</keyword>
<keyword evidence="6" id="KW-1185">Reference proteome</keyword>
<keyword evidence="4" id="KW-0472">Membrane</keyword>
<dbReference type="PROSITE" id="PS01346">
    <property type="entry name" value="CLAUDIN"/>
    <property type="match status" value="1"/>
</dbReference>
<evidence type="ECO:0000313" key="6">
    <source>
        <dbReference type="Proteomes" id="UP000053240"/>
    </source>
</evidence>
<evidence type="ECO:0000313" key="5">
    <source>
        <dbReference type="EMBL" id="KPJ07477.1"/>
    </source>
</evidence>
<comment type="subcellular location">
    <subcellularLocation>
        <location evidence="1">Membrane</location>
        <topology evidence="1">Multi-pass membrane protein</topology>
    </subcellularLocation>
</comment>
<evidence type="ECO:0000256" key="2">
    <source>
        <dbReference type="ARBA" id="ARBA00022692"/>
    </source>
</evidence>
<protein>
    <submittedName>
        <fullName evidence="5">Uncharacterized protein</fullName>
    </submittedName>
</protein>
<name>A0A194QPP5_PAPMA</name>
<dbReference type="InterPro" id="IPR017974">
    <property type="entry name" value="Claudin_CS"/>
</dbReference>
<accession>A0A194QPP5</accession>
<dbReference type="InParanoid" id="A0A194QPP5"/>
<dbReference type="AlphaFoldDB" id="A0A194QPP5"/>
<dbReference type="GO" id="GO:0016020">
    <property type="term" value="C:membrane"/>
    <property type="evidence" value="ECO:0007669"/>
    <property type="project" value="UniProtKB-SubCell"/>
</dbReference>
<evidence type="ECO:0000256" key="3">
    <source>
        <dbReference type="ARBA" id="ARBA00022989"/>
    </source>
</evidence>
<dbReference type="EMBL" id="KQ461185">
    <property type="protein sequence ID" value="KPJ07477.1"/>
    <property type="molecule type" value="Genomic_DNA"/>
</dbReference>
<evidence type="ECO:0000256" key="1">
    <source>
        <dbReference type="ARBA" id="ARBA00004141"/>
    </source>
</evidence>
<proteinExistence type="predicted"/>
<organism evidence="5 6">
    <name type="scientific">Papilio machaon</name>
    <name type="common">Old World swallowtail butterfly</name>
    <dbReference type="NCBI Taxonomy" id="76193"/>
    <lineage>
        <taxon>Eukaryota</taxon>
        <taxon>Metazoa</taxon>
        <taxon>Ecdysozoa</taxon>
        <taxon>Arthropoda</taxon>
        <taxon>Hexapoda</taxon>
        <taxon>Insecta</taxon>
        <taxon>Pterygota</taxon>
        <taxon>Neoptera</taxon>
        <taxon>Endopterygota</taxon>
        <taxon>Lepidoptera</taxon>
        <taxon>Glossata</taxon>
        <taxon>Ditrysia</taxon>
        <taxon>Papilionoidea</taxon>
        <taxon>Papilionidae</taxon>
        <taxon>Papilioninae</taxon>
        <taxon>Papilio</taxon>
    </lineage>
</organism>
<evidence type="ECO:0000256" key="4">
    <source>
        <dbReference type="ARBA" id="ARBA00023136"/>
    </source>
</evidence>